<gene>
    <name evidence="6" type="ORF">GCM10020366_05710</name>
    <name evidence="7" type="ORF">GCM10020366_40310</name>
</gene>
<dbReference type="SUPFAM" id="SSF48498">
    <property type="entry name" value="Tetracyclin repressor-like, C-terminal domain"/>
    <property type="match status" value="1"/>
</dbReference>
<dbReference type="PANTHER" id="PTHR47506">
    <property type="entry name" value="TRANSCRIPTIONAL REGULATORY PROTEIN"/>
    <property type="match status" value="1"/>
</dbReference>
<evidence type="ECO:0000256" key="2">
    <source>
        <dbReference type="ARBA" id="ARBA00023125"/>
    </source>
</evidence>
<evidence type="ECO:0000313" key="8">
    <source>
        <dbReference type="Proteomes" id="UP001500483"/>
    </source>
</evidence>
<evidence type="ECO:0000256" key="4">
    <source>
        <dbReference type="PROSITE-ProRule" id="PRU00335"/>
    </source>
</evidence>
<comment type="caution">
    <text evidence="7">The sequence shown here is derived from an EMBL/GenBank/DDBJ whole genome shotgun (WGS) entry which is preliminary data.</text>
</comment>
<dbReference type="InterPro" id="IPR001647">
    <property type="entry name" value="HTH_TetR"/>
</dbReference>
<keyword evidence="8" id="KW-1185">Reference proteome</keyword>
<protein>
    <submittedName>
        <fullName evidence="7">TetR/AcrR family transcriptional regulator</fullName>
    </submittedName>
</protein>
<dbReference type="Gene3D" id="1.10.357.10">
    <property type="entry name" value="Tetracycline Repressor, domain 2"/>
    <property type="match status" value="1"/>
</dbReference>
<dbReference type="InterPro" id="IPR036271">
    <property type="entry name" value="Tet_transcr_reg_TetR-rel_C_sf"/>
</dbReference>
<keyword evidence="2 4" id="KW-0238">DNA-binding</keyword>
<dbReference type="Pfam" id="PF00440">
    <property type="entry name" value="TetR_N"/>
    <property type="match status" value="1"/>
</dbReference>
<name>A0ABP6RVH9_9PSEU</name>
<reference evidence="7" key="3">
    <citation type="submission" date="2023-12" db="EMBL/GenBank/DDBJ databases">
        <authorList>
            <person name="Sun Q."/>
            <person name="Inoue M."/>
        </authorList>
    </citation>
    <scope>NUCLEOTIDE SEQUENCE</scope>
    <source>
        <strain evidence="7">JCM 9687</strain>
    </source>
</reference>
<dbReference type="PRINTS" id="PR00455">
    <property type="entry name" value="HTHTETR"/>
</dbReference>
<proteinExistence type="predicted"/>
<organism evidence="7 8">
    <name type="scientific">Saccharopolyspora gregorii</name>
    <dbReference type="NCBI Taxonomy" id="33914"/>
    <lineage>
        <taxon>Bacteria</taxon>
        <taxon>Bacillati</taxon>
        <taxon>Actinomycetota</taxon>
        <taxon>Actinomycetes</taxon>
        <taxon>Pseudonocardiales</taxon>
        <taxon>Pseudonocardiaceae</taxon>
        <taxon>Saccharopolyspora</taxon>
    </lineage>
</organism>
<feature type="DNA-binding region" description="H-T-H motif" evidence="4">
    <location>
        <begin position="32"/>
        <end position="51"/>
    </location>
</feature>
<keyword evidence="1" id="KW-0805">Transcription regulation</keyword>
<dbReference type="PROSITE" id="PS50977">
    <property type="entry name" value="HTH_TETR_2"/>
    <property type="match status" value="1"/>
</dbReference>
<dbReference type="SUPFAM" id="SSF46689">
    <property type="entry name" value="Homeodomain-like"/>
    <property type="match status" value="1"/>
</dbReference>
<sequence length="189" mass="20283">MATTRSGAAAPAQRLLDAAGTLFVREGIRAVGIDRVLAEAGVARASLYHAYGSKDGLIAAYLDDQDEADRGKWEKAAAELDSPREKVLALFDLAHGAALDRRFRGCLYLNAATEFPDPQHPARAAIDRHRAWLHELLVDLAGRSGAADPEATAERIRLIYDGAVAGSKFSRGTEPIELGKRLVAELLPG</sequence>
<accession>A0ABP6RVH9</accession>
<dbReference type="Proteomes" id="UP001500483">
    <property type="component" value="Unassembled WGS sequence"/>
</dbReference>
<evidence type="ECO:0000313" key="7">
    <source>
        <dbReference type="EMBL" id="GAA3360413.1"/>
    </source>
</evidence>
<evidence type="ECO:0000256" key="1">
    <source>
        <dbReference type="ARBA" id="ARBA00023015"/>
    </source>
</evidence>
<dbReference type="PANTHER" id="PTHR47506:SF1">
    <property type="entry name" value="HTH-TYPE TRANSCRIPTIONAL REGULATOR YJDC"/>
    <property type="match status" value="1"/>
</dbReference>
<evidence type="ECO:0000256" key="3">
    <source>
        <dbReference type="ARBA" id="ARBA00023163"/>
    </source>
</evidence>
<keyword evidence="3" id="KW-0804">Transcription</keyword>
<evidence type="ECO:0000313" key="6">
    <source>
        <dbReference type="EMBL" id="GAA3353207.1"/>
    </source>
</evidence>
<dbReference type="EMBL" id="BAAAYK010000038">
    <property type="protein sequence ID" value="GAA3360413.1"/>
    <property type="molecule type" value="Genomic_DNA"/>
</dbReference>
<dbReference type="EMBL" id="BAAAYK010000012">
    <property type="protein sequence ID" value="GAA3353207.1"/>
    <property type="molecule type" value="Genomic_DNA"/>
</dbReference>
<reference evidence="7" key="1">
    <citation type="journal article" date="2014" name="Int. J. Syst. Evol. Microbiol.">
        <title>Complete genome of a new Firmicutes species belonging to the dominant human colonic microbiota ('Ruminococcus bicirculans') reveals two chromosomes and a selective capacity to utilize plant glucans.</title>
        <authorList>
            <consortium name="NISC Comparative Sequencing Program"/>
            <person name="Wegmann U."/>
            <person name="Louis P."/>
            <person name="Goesmann A."/>
            <person name="Henrissat B."/>
            <person name="Duncan S.H."/>
            <person name="Flint H.J."/>
        </authorList>
    </citation>
    <scope>NUCLEOTIDE SEQUENCE</scope>
    <source>
        <strain evidence="7">JCM 9687</strain>
    </source>
</reference>
<feature type="domain" description="HTH tetR-type" evidence="5">
    <location>
        <begin position="9"/>
        <end position="69"/>
    </location>
</feature>
<evidence type="ECO:0000259" key="5">
    <source>
        <dbReference type="PROSITE" id="PS50977"/>
    </source>
</evidence>
<dbReference type="InterPro" id="IPR009057">
    <property type="entry name" value="Homeodomain-like_sf"/>
</dbReference>
<dbReference type="RefSeq" id="WP_224961036.1">
    <property type="nucleotide sequence ID" value="NZ_BAAAYK010000012.1"/>
</dbReference>
<reference evidence="8" key="2">
    <citation type="journal article" date="2019" name="Int. J. Syst. Evol. Microbiol.">
        <title>The Global Catalogue of Microorganisms (GCM) 10K type strain sequencing project: providing services to taxonomists for standard genome sequencing and annotation.</title>
        <authorList>
            <consortium name="The Broad Institute Genomics Platform"/>
            <consortium name="The Broad Institute Genome Sequencing Center for Infectious Disease"/>
            <person name="Wu L."/>
            <person name="Ma J."/>
        </authorList>
    </citation>
    <scope>NUCLEOTIDE SEQUENCE [LARGE SCALE GENOMIC DNA]</scope>
    <source>
        <strain evidence="8">JCM 9687</strain>
    </source>
</reference>